<reference evidence="7 8" key="2">
    <citation type="submission" date="2024-10" db="EMBL/GenBank/DDBJ databases">
        <authorList>
            <person name="Ryan C."/>
        </authorList>
    </citation>
    <scope>NUCLEOTIDE SEQUENCE [LARGE SCALE GENOMIC DNA]</scope>
</reference>
<feature type="compositionally biased region" description="Basic and acidic residues" evidence="5">
    <location>
        <begin position="684"/>
        <end position="694"/>
    </location>
</feature>
<evidence type="ECO:0000256" key="3">
    <source>
        <dbReference type="ARBA" id="ARBA00022833"/>
    </source>
</evidence>
<organism evidence="7 8">
    <name type="scientific">Urochloa decumbens</name>
    <dbReference type="NCBI Taxonomy" id="240449"/>
    <lineage>
        <taxon>Eukaryota</taxon>
        <taxon>Viridiplantae</taxon>
        <taxon>Streptophyta</taxon>
        <taxon>Embryophyta</taxon>
        <taxon>Tracheophyta</taxon>
        <taxon>Spermatophyta</taxon>
        <taxon>Magnoliopsida</taxon>
        <taxon>Liliopsida</taxon>
        <taxon>Poales</taxon>
        <taxon>Poaceae</taxon>
        <taxon>PACMAD clade</taxon>
        <taxon>Panicoideae</taxon>
        <taxon>Panicodae</taxon>
        <taxon>Paniceae</taxon>
        <taxon>Melinidinae</taxon>
        <taxon>Urochloa</taxon>
    </lineage>
</organism>
<accession>A0ABC8VIX3</accession>
<evidence type="ECO:0000256" key="4">
    <source>
        <dbReference type="PROSITE-ProRule" id="PRU00325"/>
    </source>
</evidence>
<keyword evidence="1" id="KW-0479">Metal-binding</keyword>
<dbReference type="EMBL" id="OZ075120">
    <property type="protein sequence ID" value="CAL4891706.1"/>
    <property type="molecule type" value="Genomic_DNA"/>
</dbReference>
<sequence length="702" mass="79233">MRRMRLSSMVAPPDGVLESLNNDGTVQFNENMTQHSMTMVELSEVLKTPGAEINSKRGFFDAPRRELEKKTYSQEGCVHAKELQGGGIHVKESHTTAANAKESRAAASHSPCVPPHGNLDCASMDDEDIFVDDEAVSVDIGLQAEADEQKAARKNQSEELQVEPIFYADTAAAQSSVDNNTHVELNIVYDKENPRIKVNEYFPTMEDFRMALRQDGIKKGFQVHKVKTDKTRYRAECKAKGCPWRIVARKLRGLPAVVITMIPQEHNCLSASNLVTSMASQKWVAERVVGWLRENPDLGAKELQEKLQEVYSVEVVYATVWAGRQRALSKIFQSWEDNFQILYNFRAALLSRSPGSVVEISTKVCGADVHFDRLFFALQPCIDGFKNGCRPEIAFYSTDLDGMYKGKLACACALDGHNWMYPVAWAIFDSDSNDNWTWFAEQMKMAIGNLPGLAISTDEQGFHDKNLAESYYEWTMNIKDMPLVDMIDRLRQMTMELWYKRSSIGSKLSGNILPSVIQQLNAETTSLRNVKVFRCGLQIGEVSGNSQDMMPWRHVVDLNERTCSCGEWQQTWKPCLHALAWITTETDAEIESFVHDYYSVERFRAAYSGMVPPMTDKSQWPQVDTGFKLLAPLSKQGAGKRKYTKASQEQEPSASEQHQCEQCGEVEHYGKACTLHCTKKRKRCQAEESTKAEDGTSWDCPT</sequence>
<feature type="region of interest" description="Disordered" evidence="5">
    <location>
        <begin position="682"/>
        <end position="702"/>
    </location>
</feature>
<dbReference type="Pfam" id="PF04434">
    <property type="entry name" value="SWIM"/>
    <property type="match status" value="1"/>
</dbReference>
<protein>
    <recommendedName>
        <fullName evidence="6">SWIM-type domain-containing protein</fullName>
    </recommendedName>
</protein>
<dbReference type="InterPro" id="IPR006564">
    <property type="entry name" value="Znf_PMZ"/>
</dbReference>
<feature type="compositionally biased region" description="Polar residues" evidence="5">
    <location>
        <begin position="645"/>
        <end position="657"/>
    </location>
</feature>
<evidence type="ECO:0000259" key="6">
    <source>
        <dbReference type="PROSITE" id="PS50966"/>
    </source>
</evidence>
<dbReference type="PANTHER" id="PTHR31973:SF195">
    <property type="entry name" value="MUDR FAMILY TRANSPOSASE"/>
    <property type="match status" value="1"/>
</dbReference>
<dbReference type="Pfam" id="PF03108">
    <property type="entry name" value="DBD_Tnp_Mut"/>
    <property type="match status" value="1"/>
</dbReference>
<evidence type="ECO:0000256" key="2">
    <source>
        <dbReference type="ARBA" id="ARBA00022771"/>
    </source>
</evidence>
<feature type="region of interest" description="Disordered" evidence="5">
    <location>
        <begin position="638"/>
        <end position="657"/>
    </location>
</feature>
<keyword evidence="3" id="KW-0862">Zinc</keyword>
<keyword evidence="2 4" id="KW-0863">Zinc-finger</keyword>
<gene>
    <name evidence="7" type="ORF">URODEC1_LOCUS3932</name>
</gene>
<proteinExistence type="predicted"/>
<dbReference type="Proteomes" id="UP001497457">
    <property type="component" value="Chromosome 10rd"/>
</dbReference>
<name>A0ABC8VIX3_9POAL</name>
<feature type="domain" description="SWIM-type" evidence="6">
    <location>
        <begin position="554"/>
        <end position="586"/>
    </location>
</feature>
<dbReference type="GO" id="GO:0008270">
    <property type="term" value="F:zinc ion binding"/>
    <property type="evidence" value="ECO:0007669"/>
    <property type="project" value="UniProtKB-KW"/>
</dbReference>
<reference evidence="8" key="1">
    <citation type="submission" date="2024-06" db="EMBL/GenBank/DDBJ databases">
        <authorList>
            <person name="Ryan C."/>
        </authorList>
    </citation>
    <scope>NUCLEOTIDE SEQUENCE [LARGE SCALE GENOMIC DNA]</scope>
</reference>
<dbReference type="AlphaFoldDB" id="A0ABC8VIX3"/>
<dbReference type="InterPro" id="IPR007527">
    <property type="entry name" value="Znf_SWIM"/>
</dbReference>
<dbReference type="PANTHER" id="PTHR31973">
    <property type="entry name" value="POLYPROTEIN, PUTATIVE-RELATED"/>
    <property type="match status" value="1"/>
</dbReference>
<evidence type="ECO:0000256" key="1">
    <source>
        <dbReference type="ARBA" id="ARBA00022723"/>
    </source>
</evidence>
<dbReference type="InterPro" id="IPR004332">
    <property type="entry name" value="Transposase_MuDR"/>
</dbReference>
<dbReference type="SMART" id="SM00575">
    <property type="entry name" value="ZnF_PMZ"/>
    <property type="match status" value="1"/>
</dbReference>
<evidence type="ECO:0000256" key="5">
    <source>
        <dbReference type="SAM" id="MobiDB-lite"/>
    </source>
</evidence>
<evidence type="ECO:0000313" key="8">
    <source>
        <dbReference type="Proteomes" id="UP001497457"/>
    </source>
</evidence>
<dbReference type="PROSITE" id="PS50966">
    <property type="entry name" value="ZF_SWIM"/>
    <property type="match status" value="1"/>
</dbReference>
<evidence type="ECO:0000313" key="7">
    <source>
        <dbReference type="EMBL" id="CAL4891706.1"/>
    </source>
</evidence>
<keyword evidence="8" id="KW-1185">Reference proteome</keyword>